<gene>
    <name evidence="5" type="primary">LOC101496950</name>
    <name evidence="6" type="synonym">LOC101497504</name>
</gene>
<reference evidence="5 6" key="1">
    <citation type="submission" date="2025-04" db="UniProtKB">
        <authorList>
            <consortium name="RefSeq"/>
        </authorList>
    </citation>
    <scope>IDENTIFICATION</scope>
    <source>
        <tissue evidence="5 6">Etiolated seedlings</tissue>
    </source>
</reference>
<comment type="subcellular location">
    <subcellularLocation>
        <location evidence="1">Membrane</location>
    </subcellularLocation>
</comment>
<dbReference type="InterPro" id="IPR044839">
    <property type="entry name" value="NDR1-like"/>
</dbReference>
<keyword evidence="3" id="KW-0812">Transmembrane</keyword>
<feature type="transmembrane region" description="Helical" evidence="3">
    <location>
        <begin position="59"/>
        <end position="76"/>
    </location>
</feature>
<dbReference type="PANTHER" id="PTHR31234">
    <property type="entry name" value="LATE EMBRYOGENESIS ABUNDANT (LEA) HYDROXYPROLINE-RICH GLYCOPROTEIN FAMILY"/>
    <property type="match status" value="1"/>
</dbReference>
<evidence type="ECO:0000256" key="1">
    <source>
        <dbReference type="ARBA" id="ARBA00004370"/>
    </source>
</evidence>
<dbReference type="PANTHER" id="PTHR31234:SF65">
    <property type="entry name" value="LATE EMBRYOGENESIS ABUNDANT PROTEIN, LEA_2 SUBGROUP"/>
    <property type="match status" value="1"/>
</dbReference>
<dbReference type="GeneID" id="101497504"/>
<evidence type="ECO:0000256" key="2">
    <source>
        <dbReference type="ARBA" id="ARBA00023136"/>
    </source>
</evidence>
<dbReference type="AlphaFoldDB" id="A0A1S2Z4T9"/>
<keyword evidence="4" id="KW-1185">Reference proteome</keyword>
<keyword evidence="2 3" id="KW-0472">Membrane</keyword>
<dbReference type="GeneID" id="101496950"/>
<proteinExistence type="predicted"/>
<dbReference type="Proteomes" id="UP000087171">
    <property type="component" value="Unplaced"/>
</dbReference>
<dbReference type="OrthoDB" id="674678at2759"/>
<dbReference type="RefSeq" id="XP_004515080.1">
    <property type="nucleotide sequence ID" value="XM_004515023.3"/>
</dbReference>
<sequence length="192" mass="21245">MGYPKPKSMTNRSLKICLFVSFIFLIIVATVIISLSLTIFKPKNPDVSLYPIGLKDLQFFQPNVTIVPLGLIITIVNPNYGGFKTKNTTGFLNYHKTLVANVPIKTEFLPARSTTNVTAIAGLMTQNLISDADFLSDIEDGSFNLTANATLHGKVHMIKVFKLKATVYLSCDMFFNITSFDTHSSCITKIKV</sequence>
<dbReference type="KEGG" id="cam:101496950"/>
<dbReference type="RefSeq" id="XP_004515079.1">
    <property type="nucleotide sequence ID" value="XM_004515022.3"/>
</dbReference>
<evidence type="ECO:0000313" key="6">
    <source>
        <dbReference type="RefSeq" id="XP_004515080.1"/>
    </source>
</evidence>
<dbReference type="GO" id="GO:0016020">
    <property type="term" value="C:membrane"/>
    <property type="evidence" value="ECO:0007669"/>
    <property type="project" value="UniProtKB-SubCell"/>
</dbReference>
<evidence type="ECO:0000313" key="5">
    <source>
        <dbReference type="RefSeq" id="XP_004515079.1"/>
    </source>
</evidence>
<name>A0A1S2Z4T9_CICAR</name>
<dbReference type="PaxDb" id="3827-XP_004515079.1"/>
<protein>
    <submittedName>
        <fullName evidence="5">Uncharacterized protein LOC101496950</fullName>
    </submittedName>
    <submittedName>
        <fullName evidence="6">Uncharacterized protein LOC101497504</fullName>
    </submittedName>
</protein>
<evidence type="ECO:0000256" key="3">
    <source>
        <dbReference type="SAM" id="Phobius"/>
    </source>
</evidence>
<dbReference type="KEGG" id="cam:101497504"/>
<keyword evidence="3" id="KW-1133">Transmembrane helix</keyword>
<dbReference type="eggNOG" id="ENOG502S1F9">
    <property type="taxonomic scope" value="Eukaryota"/>
</dbReference>
<accession>A0A1S2Z4T9</accession>
<dbReference type="STRING" id="3827.A0A1S2Z4T9"/>
<organism evidence="4 5">
    <name type="scientific">Cicer arietinum</name>
    <name type="common">Chickpea</name>
    <name type="synonym">Garbanzo</name>
    <dbReference type="NCBI Taxonomy" id="3827"/>
    <lineage>
        <taxon>Eukaryota</taxon>
        <taxon>Viridiplantae</taxon>
        <taxon>Streptophyta</taxon>
        <taxon>Embryophyta</taxon>
        <taxon>Tracheophyta</taxon>
        <taxon>Spermatophyta</taxon>
        <taxon>Magnoliopsida</taxon>
        <taxon>eudicotyledons</taxon>
        <taxon>Gunneridae</taxon>
        <taxon>Pentapetalae</taxon>
        <taxon>rosids</taxon>
        <taxon>fabids</taxon>
        <taxon>Fabales</taxon>
        <taxon>Fabaceae</taxon>
        <taxon>Papilionoideae</taxon>
        <taxon>50 kb inversion clade</taxon>
        <taxon>NPAAA clade</taxon>
        <taxon>Hologalegina</taxon>
        <taxon>IRL clade</taxon>
        <taxon>Cicereae</taxon>
        <taxon>Cicer</taxon>
    </lineage>
</organism>
<evidence type="ECO:0000313" key="4">
    <source>
        <dbReference type="Proteomes" id="UP000087171"/>
    </source>
</evidence>
<dbReference type="GO" id="GO:0098542">
    <property type="term" value="P:defense response to other organism"/>
    <property type="evidence" value="ECO:0007669"/>
    <property type="project" value="InterPro"/>
</dbReference>
<feature type="transmembrane region" description="Helical" evidence="3">
    <location>
        <begin position="16"/>
        <end position="39"/>
    </location>
</feature>